<evidence type="ECO:0000313" key="6">
    <source>
        <dbReference type="EMBL" id="ORJ20571.1"/>
    </source>
</evidence>
<dbReference type="CDD" id="cd02933">
    <property type="entry name" value="OYE_like_FMN"/>
    <property type="match status" value="1"/>
</dbReference>
<gene>
    <name evidence="6" type="ORF">BS639_14215</name>
    <name evidence="5" type="ORF">ITX54_18325</name>
</gene>
<evidence type="ECO:0000256" key="2">
    <source>
        <dbReference type="ARBA" id="ARBA00005979"/>
    </source>
</evidence>
<dbReference type="FunFam" id="3.20.20.70:FF:000059">
    <property type="entry name" value="N-ethylmaleimide reductase, FMN-linked"/>
    <property type="match status" value="1"/>
</dbReference>
<keyword evidence="3" id="KW-0560">Oxidoreductase</keyword>
<dbReference type="InterPro" id="IPR013785">
    <property type="entry name" value="Aldolase_TIM"/>
</dbReference>
<keyword evidence="7" id="KW-1185">Reference proteome</keyword>
<organism evidence="5 8">
    <name type="scientific">Rouxiella silvae</name>
    <dbReference type="NCBI Taxonomy" id="1646373"/>
    <lineage>
        <taxon>Bacteria</taxon>
        <taxon>Pseudomonadati</taxon>
        <taxon>Pseudomonadota</taxon>
        <taxon>Gammaproteobacteria</taxon>
        <taxon>Enterobacterales</taxon>
        <taxon>Yersiniaceae</taxon>
        <taxon>Rouxiella</taxon>
    </lineage>
</organism>
<reference evidence="6" key="1">
    <citation type="submission" date="2016-12" db="EMBL/GenBank/DDBJ databases">
        <authorList>
            <person name="Le Fleche-Mateos A."/>
        </authorList>
    </citation>
    <scope>NUCLEOTIDE SEQUENCE</scope>
    <source>
        <strain evidence="6">213</strain>
    </source>
</reference>
<reference evidence="5" key="4">
    <citation type="submission" date="2022-09" db="EMBL/GenBank/DDBJ databases">
        <title>Rouxiella aceris sp. nov., isolated from tree sap and emended description of the genus Rhouxiella.</title>
        <authorList>
            <person name="Kim I.S."/>
        </authorList>
    </citation>
    <scope>NUCLEOTIDE SEQUENCE</scope>
    <source>
        <strain evidence="5">SAP-2</strain>
    </source>
</reference>
<name>A0AA40X5J1_9GAMM</name>
<reference evidence="5" key="3">
    <citation type="submission" date="2020-11" db="EMBL/GenBank/DDBJ databases">
        <authorList>
            <person name="Lee S.D."/>
        </authorList>
    </citation>
    <scope>NUCLEOTIDE SEQUENCE</scope>
    <source>
        <strain evidence="5">SAP-2</strain>
    </source>
</reference>
<dbReference type="EMBL" id="JADMKS010000008">
    <property type="protein sequence ID" value="MBF6638627.1"/>
    <property type="molecule type" value="Genomic_DNA"/>
</dbReference>
<dbReference type="AlphaFoldDB" id="A0AA40X5J1"/>
<dbReference type="Pfam" id="PF00724">
    <property type="entry name" value="Oxidored_FMN"/>
    <property type="match status" value="1"/>
</dbReference>
<comment type="similarity">
    <text evidence="2">Belongs to the NADH:flavin oxidoreductase/NADH oxidase family.</text>
</comment>
<dbReference type="NCBIfam" id="NF007899">
    <property type="entry name" value="PRK10605.1"/>
    <property type="match status" value="1"/>
</dbReference>
<dbReference type="RefSeq" id="WP_084983413.1">
    <property type="nucleotide sequence ID" value="NZ_CBCSCF010000001.1"/>
</dbReference>
<dbReference type="Proteomes" id="UP000192722">
    <property type="component" value="Unassembled WGS sequence"/>
</dbReference>
<dbReference type="InterPro" id="IPR001155">
    <property type="entry name" value="OxRdtase_FMN_N"/>
</dbReference>
<evidence type="ECO:0000313" key="5">
    <source>
        <dbReference type="EMBL" id="MBF6638627.1"/>
    </source>
</evidence>
<proteinExistence type="inferred from homology"/>
<evidence type="ECO:0000256" key="1">
    <source>
        <dbReference type="ARBA" id="ARBA00001917"/>
    </source>
</evidence>
<evidence type="ECO:0000313" key="8">
    <source>
        <dbReference type="Proteomes" id="UP000705283"/>
    </source>
</evidence>
<feature type="domain" description="NADH:flavin oxidoreductase/NADH oxidase N-terminal" evidence="4">
    <location>
        <begin position="6"/>
        <end position="340"/>
    </location>
</feature>
<dbReference type="InterPro" id="IPR045247">
    <property type="entry name" value="Oye-like"/>
</dbReference>
<comment type="caution">
    <text evidence="5">The sequence shown here is derived from an EMBL/GenBank/DDBJ whole genome shotgun (WGS) entry which is preliminary data.</text>
</comment>
<evidence type="ECO:0000259" key="4">
    <source>
        <dbReference type="Pfam" id="PF00724"/>
    </source>
</evidence>
<dbReference type="GO" id="GO:0010181">
    <property type="term" value="F:FMN binding"/>
    <property type="evidence" value="ECO:0007669"/>
    <property type="project" value="InterPro"/>
</dbReference>
<evidence type="ECO:0000256" key="3">
    <source>
        <dbReference type="ARBA" id="ARBA00023002"/>
    </source>
</evidence>
<dbReference type="PANTHER" id="PTHR22893:SF135">
    <property type="entry name" value="NAD(P)H:FLAVIN OXIDOREDUCTASE SYE2"/>
    <property type="match status" value="1"/>
</dbReference>
<dbReference type="Gene3D" id="3.20.20.70">
    <property type="entry name" value="Aldolase class I"/>
    <property type="match status" value="1"/>
</dbReference>
<dbReference type="PANTHER" id="PTHR22893">
    <property type="entry name" value="NADH OXIDOREDUCTASE-RELATED"/>
    <property type="match status" value="1"/>
</dbReference>
<dbReference type="GO" id="GO:0005829">
    <property type="term" value="C:cytosol"/>
    <property type="evidence" value="ECO:0007669"/>
    <property type="project" value="TreeGrafter"/>
</dbReference>
<reference evidence="6 7" key="2">
    <citation type="journal article" date="2017" name="Int. J. Syst. Evol. Microbiol.">
        <title>Rouxiella badensis sp. nov. and Rouxiella silvae sp. nov. isolated from peat bog soil in Germany and emendation of the genus description.</title>
        <authorList>
            <person name="Le Fleche-Mateos A."/>
            <person name="Kugler J.H."/>
            <person name="Hansen S.H."/>
            <person name="Syldatk C."/>
            <person name="Hausmann R."/>
            <person name="Lomprez F."/>
            <person name="Vandenbogaert M."/>
            <person name="Manuguerra J.C."/>
            <person name="Grimont P.A."/>
        </authorList>
    </citation>
    <scope>NUCLEOTIDE SEQUENCE [LARGE SCALE GENOMIC DNA]</scope>
    <source>
        <strain evidence="6 7">213</strain>
    </source>
</reference>
<protein>
    <submittedName>
        <fullName evidence="5">Alkene reductase</fullName>
    </submittedName>
</protein>
<dbReference type="EMBL" id="MRWD01000033">
    <property type="protein sequence ID" value="ORJ20571.1"/>
    <property type="molecule type" value="Genomic_DNA"/>
</dbReference>
<dbReference type="SUPFAM" id="SSF51395">
    <property type="entry name" value="FMN-linked oxidoreductases"/>
    <property type="match status" value="1"/>
</dbReference>
<dbReference type="Proteomes" id="UP000705283">
    <property type="component" value="Unassembled WGS sequence"/>
</dbReference>
<accession>A0AA40X5J1</accession>
<comment type="cofactor">
    <cofactor evidence="1">
        <name>FMN</name>
        <dbReference type="ChEBI" id="CHEBI:58210"/>
    </cofactor>
</comment>
<sequence>MSEQRLFEASHVGAIAVKNRITMAPMTRSRSAQPGNTPTLLMAEYYRQRASAGLIITEATQISPQGQGYSWTPGIYSTEQIDGWRAVTDAVHQAEGKIFSQLWHVGRMSHESFHVDGKPVAPSPLAPDAQVWVVGKDGIGRMVDCPTPRELSVEDIQSIVADYRQAAVNAIDAGFDGIEVHGGNGYLIDQFLRRTSNKRSDHYGGSLANRIRFAQEVLEAIGNAIGADRTGIRLAPFITQRGMDDPQAIAAILALAAWCQQKGFAFIHLAEADWDDAPQIPDEFREILRATFDGAIIVAGNYSQQKAEKLLANGLVDFVAFGRPFVSNPDLPRRFAESLPLAPIGNKATLFGGGAEGYTDFPFWSDAEE</sequence>
<dbReference type="GO" id="GO:0016628">
    <property type="term" value="F:oxidoreductase activity, acting on the CH-CH group of donors, NAD or NADP as acceptor"/>
    <property type="evidence" value="ECO:0007669"/>
    <property type="project" value="UniProtKB-ARBA"/>
</dbReference>
<evidence type="ECO:0000313" key="7">
    <source>
        <dbReference type="Proteomes" id="UP000192722"/>
    </source>
</evidence>